<organism evidence="6 7">
    <name type="scientific">Tubulinosema ratisbonensis</name>
    <dbReference type="NCBI Taxonomy" id="291195"/>
    <lineage>
        <taxon>Eukaryota</taxon>
        <taxon>Fungi</taxon>
        <taxon>Fungi incertae sedis</taxon>
        <taxon>Microsporidia</taxon>
        <taxon>Tubulinosematoidea</taxon>
        <taxon>Tubulinosematidae</taxon>
        <taxon>Tubulinosema</taxon>
    </lineage>
</organism>
<comment type="similarity">
    <text evidence="1 4">Belongs to the eukaryotic ribosomal protein eL42 family.</text>
</comment>
<evidence type="ECO:0000313" key="7">
    <source>
        <dbReference type="Proteomes" id="UP000282876"/>
    </source>
</evidence>
<dbReference type="SUPFAM" id="SSF57829">
    <property type="entry name" value="Zn-binding ribosomal proteins"/>
    <property type="match status" value="1"/>
</dbReference>
<feature type="compositionally biased region" description="Basic residues" evidence="5">
    <location>
        <begin position="37"/>
        <end position="47"/>
    </location>
</feature>
<dbReference type="Proteomes" id="UP000282876">
    <property type="component" value="Unassembled WGS sequence"/>
</dbReference>
<dbReference type="GO" id="GO:1990904">
    <property type="term" value="C:ribonucleoprotein complex"/>
    <property type="evidence" value="ECO:0007669"/>
    <property type="project" value="UniProtKB-KW"/>
</dbReference>
<dbReference type="STRING" id="291195.A0A437AHS2"/>
<dbReference type="HAMAP" id="MF_01476">
    <property type="entry name" value="Ribosomal_L44e"/>
    <property type="match status" value="1"/>
</dbReference>
<dbReference type="Gene3D" id="3.10.450.80">
    <property type="match status" value="1"/>
</dbReference>
<dbReference type="EMBL" id="RCSS01000816">
    <property type="protein sequence ID" value="RVD90652.1"/>
    <property type="molecule type" value="Genomic_DNA"/>
</dbReference>
<sequence length="104" mass="12005">MVNIPKKRNTHCKKCNTHTEHKVSLYKTGKTSPNKQGNRRYARKQRGFHGQTKPILRRKAKVTKKVLLKLECSKCKTKHQVLRSRAKHVELGGEKKAKGQALTY</sequence>
<evidence type="ECO:0000256" key="2">
    <source>
        <dbReference type="ARBA" id="ARBA00022980"/>
    </source>
</evidence>
<evidence type="ECO:0000256" key="4">
    <source>
        <dbReference type="RuleBase" id="RU000666"/>
    </source>
</evidence>
<accession>A0A437AHS2</accession>
<dbReference type="VEuPathDB" id="MicrosporidiaDB:TUBRATIS_29160"/>
<dbReference type="GO" id="GO:0005840">
    <property type="term" value="C:ribosome"/>
    <property type="evidence" value="ECO:0007669"/>
    <property type="project" value="UniProtKB-KW"/>
</dbReference>
<dbReference type="AlphaFoldDB" id="A0A437AHS2"/>
<evidence type="ECO:0000256" key="1">
    <source>
        <dbReference type="ARBA" id="ARBA00009364"/>
    </source>
</evidence>
<keyword evidence="7" id="KW-1185">Reference proteome</keyword>
<dbReference type="FunFam" id="3.10.450.80:FF:000001">
    <property type="entry name" value="60S ribosomal protein L44"/>
    <property type="match status" value="1"/>
</dbReference>
<reference evidence="6 7" key="1">
    <citation type="submission" date="2018-10" db="EMBL/GenBank/DDBJ databases">
        <title>Draft genome sequence of the microsporidian Tubulinosema ratisbonensis.</title>
        <authorList>
            <person name="Polonais V."/>
            <person name="Peyretaillade E."/>
            <person name="Niehus S."/>
            <person name="Wawrzyniak I."/>
            <person name="Franchet A."/>
            <person name="Gaspin C."/>
            <person name="Reichstadt M."/>
            <person name="Belser C."/>
            <person name="Labadie K."/>
            <person name="Delbac F."/>
            <person name="Ferrandon D."/>
        </authorList>
    </citation>
    <scope>NUCLEOTIDE SEQUENCE [LARGE SCALE GENOMIC DNA]</scope>
    <source>
        <strain evidence="6 7">Franzen</strain>
    </source>
</reference>
<keyword evidence="2 4" id="KW-0689">Ribosomal protein</keyword>
<evidence type="ECO:0000256" key="5">
    <source>
        <dbReference type="SAM" id="MobiDB-lite"/>
    </source>
</evidence>
<proteinExistence type="inferred from homology"/>
<dbReference type="PANTHER" id="PTHR10369">
    <property type="entry name" value="60S RIBOSOMAL PROTEIN L36A/L44"/>
    <property type="match status" value="1"/>
</dbReference>
<gene>
    <name evidence="6" type="ORF">TUBRATIS_29160</name>
</gene>
<dbReference type="OrthoDB" id="2967263at2759"/>
<evidence type="ECO:0000313" key="6">
    <source>
        <dbReference type="EMBL" id="RVD90652.1"/>
    </source>
</evidence>
<keyword evidence="3 4" id="KW-0687">Ribonucleoprotein</keyword>
<evidence type="ECO:0000256" key="3">
    <source>
        <dbReference type="ARBA" id="ARBA00023274"/>
    </source>
</evidence>
<dbReference type="GO" id="GO:0003735">
    <property type="term" value="F:structural constituent of ribosome"/>
    <property type="evidence" value="ECO:0007669"/>
    <property type="project" value="InterPro"/>
</dbReference>
<dbReference type="GO" id="GO:0006412">
    <property type="term" value="P:translation"/>
    <property type="evidence" value="ECO:0007669"/>
    <property type="project" value="InterPro"/>
</dbReference>
<name>A0A437AHS2_9MICR</name>
<dbReference type="PROSITE" id="PS01172">
    <property type="entry name" value="RIBOSOMAL_L44E"/>
    <property type="match status" value="1"/>
</dbReference>
<dbReference type="Pfam" id="PF00935">
    <property type="entry name" value="Ribosomal_L44"/>
    <property type="match status" value="1"/>
</dbReference>
<feature type="region of interest" description="Disordered" evidence="5">
    <location>
        <begin position="23"/>
        <end position="54"/>
    </location>
</feature>
<dbReference type="InterPro" id="IPR000552">
    <property type="entry name" value="Ribosomal_eL44"/>
</dbReference>
<protein>
    <submittedName>
        <fullName evidence="6">60S ribosomal protein L44</fullName>
    </submittedName>
</protein>
<dbReference type="InterPro" id="IPR053708">
    <property type="entry name" value="Ribosomal_LSU_eL42"/>
</dbReference>
<comment type="caution">
    <text evidence="6">The sequence shown here is derived from an EMBL/GenBank/DDBJ whole genome shotgun (WGS) entry which is preliminary data.</text>
</comment>
<dbReference type="InterPro" id="IPR011332">
    <property type="entry name" value="Ribosomal_zn-bd"/>
</dbReference>